<keyword evidence="1" id="KW-0489">Methyltransferase</keyword>
<gene>
    <name evidence="6" type="ORF">LCGC14_0780170</name>
</gene>
<organism evidence="6">
    <name type="scientific">marine sediment metagenome</name>
    <dbReference type="NCBI Taxonomy" id="412755"/>
    <lineage>
        <taxon>unclassified sequences</taxon>
        <taxon>metagenomes</taxon>
        <taxon>ecological metagenomes</taxon>
    </lineage>
</organism>
<dbReference type="AlphaFoldDB" id="A0A0F9QFP2"/>
<dbReference type="GO" id="GO:0032259">
    <property type="term" value="P:methylation"/>
    <property type="evidence" value="ECO:0007669"/>
    <property type="project" value="UniProtKB-KW"/>
</dbReference>
<keyword evidence="4" id="KW-0680">Restriction system</keyword>
<evidence type="ECO:0000313" key="6">
    <source>
        <dbReference type="EMBL" id="KKN35782.1"/>
    </source>
</evidence>
<proteinExistence type="predicted"/>
<dbReference type="PANTHER" id="PTHR33841">
    <property type="entry name" value="DNA METHYLTRANSFERASE YEEA-RELATED"/>
    <property type="match status" value="1"/>
</dbReference>
<accession>A0A0F9QFP2</accession>
<evidence type="ECO:0000259" key="5">
    <source>
        <dbReference type="Pfam" id="PF02384"/>
    </source>
</evidence>
<dbReference type="PROSITE" id="PS00092">
    <property type="entry name" value="N6_MTASE"/>
    <property type="match status" value="1"/>
</dbReference>
<dbReference type="EMBL" id="LAZR01002012">
    <property type="protein sequence ID" value="KKN35782.1"/>
    <property type="molecule type" value="Genomic_DNA"/>
</dbReference>
<evidence type="ECO:0000256" key="4">
    <source>
        <dbReference type="ARBA" id="ARBA00022747"/>
    </source>
</evidence>
<dbReference type="GO" id="GO:0008170">
    <property type="term" value="F:N-methyltransferase activity"/>
    <property type="evidence" value="ECO:0007669"/>
    <property type="project" value="InterPro"/>
</dbReference>
<feature type="domain" description="DNA methylase adenine-specific" evidence="5">
    <location>
        <begin position="444"/>
        <end position="544"/>
    </location>
</feature>
<protein>
    <recommendedName>
        <fullName evidence="5">DNA methylase adenine-specific domain-containing protein</fullName>
    </recommendedName>
</protein>
<dbReference type="InterPro" id="IPR050953">
    <property type="entry name" value="N4_N6_ade-DNA_methylase"/>
</dbReference>
<dbReference type="PRINTS" id="PR00507">
    <property type="entry name" value="N12N6MTFRASE"/>
</dbReference>
<dbReference type="InterPro" id="IPR002052">
    <property type="entry name" value="DNA_methylase_N6_adenine_CS"/>
</dbReference>
<dbReference type="SUPFAM" id="SSF53335">
    <property type="entry name" value="S-adenosyl-L-methionine-dependent methyltransferases"/>
    <property type="match status" value="1"/>
</dbReference>
<sequence>MRTFQIPNSIENIYTFFNGVKNCPVKKMNPVPISALSDNLFFNKEHIKNQMTFLWEVVETELYFIWIIQSNKWDRKTWRNNFINKLQSNLVTSILIFVPSEIDANHILEQFSMSVITMDGTLDFPLVVPETPEESVLKIWEAIKSETLNDILEFESQILCEKYKITAESLYDALRTNDVENIIDTFRRAGHKIQDGYVLPKKDTILENAILHITDLKTNPKQVMRDYYNLEGNDYGEEAQWIISLTPDSLTYYKKIHKIIEILFESPKSKESTKKNKELRKKNLKYLTSLVALVSRRATYNAETFAFQYGEFSLLYFNTVQSLKKLFEERKEDKLKVIFQEWQRRFETVYRKGDVNEDLFLKHTYLGLLIRLVLYVVYFPKQKLKTQSIIEMTTWLEERGFSLFTYDFFSWSLDDLEILELLYSGLKPLNNHNETNIGRIFEADDLFRTIYQQMVSPTTRHALGEFYTPPELARIMVEEKYKFGQKVLDPACGSGTFIVEIIRKIKSNAQKSMKEKLKSLKNVYGFDVNPIAVATSKANVLMHLKDLIEENEDLNTNIFLCNSLFPVELIKFKDMQFGQTLEFKLPTINESIVINTNFFSNKYQRSFGHVLSILDALMTKEYTDKGEFEKQIKNVLERDEFIWMNEKIFLENTLKDNFIFIAKKFYNLTINNKDHIWIYLLYQSLGSFLVSKKVDLIIGNPPWLTLKAIYSKEYKEQIKELASELDIKPTSQNITNLEMSAVFLYQALRIYLKEEGIISFVLSKAFIGGSQHDGTRRFHNLNSICIWDIDKDIFKIPCIVFFGQKSLNPTDSRFNIKVTQIKSLKKKVKKKYLFTKSKVENYKPLSIDIIKGKQFVKKLVPESLETIKLPKKENSYYKIKAGQGASIGPQNLLFVEIIKEEGDFTLIKPAKPSRPQKPWTFLAYDKTKIESEYIIDLAKSTGLVPFVVTTIYKVFLPIDCNTFDYDESKIKVKAKKHFSFLNDSFKEHQKKGASITDLWKSINHHNKLTADRQKNQLKVVSNASGKFVKAALLRGNVVIEHKLYLCPVDNEEEGYYLCALLNSPPVSEDVMLRAATGFGGKPAHFEKRPYDIDYPKYNRSNPIHKKISNFGKKMEERANQIIEENRNDSRVTLQRKILEDLKEEYNQLANLVLKMFKIG</sequence>
<name>A0A0F9QFP2_9ZZZZ</name>
<evidence type="ECO:0000256" key="3">
    <source>
        <dbReference type="ARBA" id="ARBA00022691"/>
    </source>
</evidence>
<dbReference type="GO" id="GO:0009307">
    <property type="term" value="P:DNA restriction-modification system"/>
    <property type="evidence" value="ECO:0007669"/>
    <property type="project" value="UniProtKB-KW"/>
</dbReference>
<dbReference type="Pfam" id="PF02384">
    <property type="entry name" value="N6_Mtase"/>
    <property type="match status" value="1"/>
</dbReference>
<dbReference type="GO" id="GO:0009007">
    <property type="term" value="F:site-specific DNA-methyltransferase (adenine-specific) activity"/>
    <property type="evidence" value="ECO:0007669"/>
    <property type="project" value="UniProtKB-EC"/>
</dbReference>
<dbReference type="Gene3D" id="3.40.50.150">
    <property type="entry name" value="Vaccinia Virus protein VP39"/>
    <property type="match status" value="1"/>
</dbReference>
<evidence type="ECO:0000256" key="1">
    <source>
        <dbReference type="ARBA" id="ARBA00022603"/>
    </source>
</evidence>
<dbReference type="PANTHER" id="PTHR33841:SF5">
    <property type="entry name" value="DNA METHYLASE (MODIFICATION METHYLASE) (METHYLTRANSFERASE)-RELATED"/>
    <property type="match status" value="1"/>
</dbReference>
<dbReference type="CDD" id="cd02440">
    <property type="entry name" value="AdoMet_MTases"/>
    <property type="match status" value="1"/>
</dbReference>
<keyword evidence="3" id="KW-0949">S-adenosyl-L-methionine</keyword>
<dbReference type="InterPro" id="IPR003356">
    <property type="entry name" value="DNA_methylase_A-5"/>
</dbReference>
<dbReference type="InterPro" id="IPR029063">
    <property type="entry name" value="SAM-dependent_MTases_sf"/>
</dbReference>
<reference evidence="6" key="1">
    <citation type="journal article" date="2015" name="Nature">
        <title>Complex archaea that bridge the gap between prokaryotes and eukaryotes.</title>
        <authorList>
            <person name="Spang A."/>
            <person name="Saw J.H."/>
            <person name="Jorgensen S.L."/>
            <person name="Zaremba-Niedzwiedzka K."/>
            <person name="Martijn J."/>
            <person name="Lind A.E."/>
            <person name="van Eijk R."/>
            <person name="Schleper C."/>
            <person name="Guy L."/>
            <person name="Ettema T.J."/>
        </authorList>
    </citation>
    <scope>NUCLEOTIDE SEQUENCE</scope>
</reference>
<evidence type="ECO:0000256" key="2">
    <source>
        <dbReference type="ARBA" id="ARBA00022679"/>
    </source>
</evidence>
<keyword evidence="2" id="KW-0808">Transferase</keyword>
<dbReference type="GO" id="GO:0003677">
    <property type="term" value="F:DNA binding"/>
    <property type="evidence" value="ECO:0007669"/>
    <property type="project" value="InterPro"/>
</dbReference>
<comment type="caution">
    <text evidence="6">The sequence shown here is derived from an EMBL/GenBank/DDBJ whole genome shotgun (WGS) entry which is preliminary data.</text>
</comment>